<dbReference type="STRING" id="447422.SAMN05660903_02458"/>
<protein>
    <recommendedName>
        <fullName evidence="6">Glycosyl transferase family 2</fullName>
    </recommendedName>
</protein>
<evidence type="ECO:0000259" key="3">
    <source>
        <dbReference type="Pfam" id="PF02709"/>
    </source>
</evidence>
<evidence type="ECO:0000256" key="1">
    <source>
        <dbReference type="ARBA" id="ARBA00022679"/>
    </source>
</evidence>
<dbReference type="Gene3D" id="3.90.550.10">
    <property type="entry name" value="Spore Coat Polysaccharide Biosynthesis Protein SpsA, Chain A"/>
    <property type="match status" value="1"/>
</dbReference>
<gene>
    <name evidence="4" type="ORF">APR41_12055</name>
</gene>
<evidence type="ECO:0000259" key="2">
    <source>
        <dbReference type="Pfam" id="PF00535"/>
    </source>
</evidence>
<evidence type="ECO:0008006" key="6">
    <source>
        <dbReference type="Google" id="ProtNLM"/>
    </source>
</evidence>
<keyword evidence="1" id="KW-0808">Transferase</keyword>
<accession>A0A2N0U2A6</accession>
<dbReference type="InterPro" id="IPR001173">
    <property type="entry name" value="Glyco_trans_2-like"/>
</dbReference>
<sequence length="277" mass="32128">MQQEIISIIIPCFNDAEYIEQAINSALVQSWPKKEVIVVDDGSHTDTKIKLKSLEPRINRLITQENKGVSAARNEGIKVAKGEYILVLDSDDYFEPKFCEKAIDVLLKDTDVKLVTCYSNWFSKGNNKLFKPSGGQLEDILLKNIAMGSSMFRKSDWKAVGGYDEIMLKGFEDWEFYIRLLKNGGYAYVIPEMLFNYRNKQNSRNKKANLAMYAIKEYIYNKHAELYKEHFSLFIHEWLKSTKKNEAFKQQVMDSVDYKIGNKLLKPLRALGMFKKK</sequence>
<organism evidence="4 5">
    <name type="scientific">Salegentibacter salinarum</name>
    <dbReference type="NCBI Taxonomy" id="447422"/>
    <lineage>
        <taxon>Bacteria</taxon>
        <taxon>Pseudomonadati</taxon>
        <taxon>Bacteroidota</taxon>
        <taxon>Flavobacteriia</taxon>
        <taxon>Flavobacteriales</taxon>
        <taxon>Flavobacteriaceae</taxon>
        <taxon>Salegentibacter</taxon>
    </lineage>
</organism>
<dbReference type="InterPro" id="IPR050834">
    <property type="entry name" value="Glycosyltransf_2"/>
</dbReference>
<feature type="domain" description="Galactosyltransferase C-terminal" evidence="3">
    <location>
        <begin position="145"/>
        <end position="186"/>
    </location>
</feature>
<dbReference type="SUPFAM" id="SSF53448">
    <property type="entry name" value="Nucleotide-diphospho-sugar transferases"/>
    <property type="match status" value="1"/>
</dbReference>
<dbReference type="GO" id="GO:0044010">
    <property type="term" value="P:single-species biofilm formation"/>
    <property type="evidence" value="ECO:0007669"/>
    <property type="project" value="TreeGrafter"/>
</dbReference>
<feature type="domain" description="Glycosyltransferase 2-like" evidence="2">
    <location>
        <begin position="7"/>
        <end position="123"/>
    </location>
</feature>
<dbReference type="PANTHER" id="PTHR43685">
    <property type="entry name" value="GLYCOSYLTRANSFERASE"/>
    <property type="match status" value="1"/>
</dbReference>
<comment type="caution">
    <text evidence="4">The sequence shown here is derived from an EMBL/GenBank/DDBJ whole genome shotgun (WGS) entry which is preliminary data.</text>
</comment>
<name>A0A2N0U2A6_9FLAO</name>
<dbReference type="PANTHER" id="PTHR43685:SF2">
    <property type="entry name" value="GLYCOSYLTRANSFERASE 2-LIKE DOMAIN-CONTAINING PROTEIN"/>
    <property type="match status" value="1"/>
</dbReference>
<dbReference type="Pfam" id="PF02709">
    <property type="entry name" value="Glyco_transf_7C"/>
    <property type="match status" value="1"/>
</dbReference>
<dbReference type="Pfam" id="PF00535">
    <property type="entry name" value="Glycos_transf_2"/>
    <property type="match status" value="1"/>
</dbReference>
<dbReference type="RefSeq" id="WP_079713500.1">
    <property type="nucleotide sequence ID" value="NZ_FUZC01000009.1"/>
</dbReference>
<dbReference type="InterPro" id="IPR029044">
    <property type="entry name" value="Nucleotide-diphossugar_trans"/>
</dbReference>
<keyword evidence="5" id="KW-1185">Reference proteome</keyword>
<evidence type="ECO:0000313" key="5">
    <source>
        <dbReference type="Proteomes" id="UP000232673"/>
    </source>
</evidence>
<reference evidence="4 5" key="1">
    <citation type="submission" date="2015-10" db="EMBL/GenBank/DDBJ databases">
        <title>Draft genome sequence of Salegentibacter salinarum KCTC 12975.</title>
        <authorList>
            <person name="Lin W."/>
            <person name="Zheng Q."/>
        </authorList>
    </citation>
    <scope>NUCLEOTIDE SEQUENCE [LARGE SCALE GENOMIC DNA]</scope>
    <source>
        <strain evidence="4 5">KCTC 12975</strain>
    </source>
</reference>
<dbReference type="CDD" id="cd00761">
    <property type="entry name" value="Glyco_tranf_GTA_type"/>
    <property type="match status" value="1"/>
</dbReference>
<dbReference type="EMBL" id="LKTS01000002">
    <property type="protein sequence ID" value="PKD21142.1"/>
    <property type="molecule type" value="Genomic_DNA"/>
</dbReference>
<dbReference type="AlphaFoldDB" id="A0A2N0U2A6"/>
<dbReference type="Proteomes" id="UP000232673">
    <property type="component" value="Unassembled WGS sequence"/>
</dbReference>
<proteinExistence type="predicted"/>
<dbReference type="OrthoDB" id="597270at2"/>
<evidence type="ECO:0000313" key="4">
    <source>
        <dbReference type="EMBL" id="PKD21142.1"/>
    </source>
</evidence>
<dbReference type="GO" id="GO:0016740">
    <property type="term" value="F:transferase activity"/>
    <property type="evidence" value="ECO:0007669"/>
    <property type="project" value="UniProtKB-KW"/>
</dbReference>
<dbReference type="InterPro" id="IPR027791">
    <property type="entry name" value="Galactosyl_T_C"/>
</dbReference>